<keyword evidence="12" id="KW-1185">Reference proteome</keyword>
<evidence type="ECO:0000256" key="3">
    <source>
        <dbReference type="ARBA" id="ARBA00022989"/>
    </source>
</evidence>
<evidence type="ECO:0000259" key="10">
    <source>
        <dbReference type="PROSITE" id="PS50262"/>
    </source>
</evidence>
<feature type="transmembrane region" description="Helical" evidence="9">
    <location>
        <begin position="223"/>
        <end position="243"/>
    </location>
</feature>
<keyword evidence="6 8" id="KW-0675">Receptor</keyword>
<dbReference type="HOGENOM" id="CLU_009579_3_3_1"/>
<dbReference type="GO" id="GO:0008020">
    <property type="term" value="F:G protein-coupled photoreceptor activity"/>
    <property type="evidence" value="ECO:0000318"/>
    <property type="project" value="GO_Central"/>
</dbReference>
<keyword evidence="7 8" id="KW-0807">Transducer</keyword>
<feature type="transmembrane region" description="Helical" evidence="9">
    <location>
        <begin position="170"/>
        <end position="195"/>
    </location>
</feature>
<dbReference type="GO" id="GO:0007602">
    <property type="term" value="P:phototransduction"/>
    <property type="evidence" value="ECO:0000318"/>
    <property type="project" value="GO_Central"/>
</dbReference>
<dbReference type="Proteomes" id="UP000001593">
    <property type="component" value="Unassembled WGS sequence"/>
</dbReference>
<evidence type="ECO:0000256" key="5">
    <source>
        <dbReference type="ARBA" id="ARBA00023136"/>
    </source>
</evidence>
<dbReference type="SMART" id="SM01381">
    <property type="entry name" value="7TM_GPCR_Srsx"/>
    <property type="match status" value="1"/>
</dbReference>
<sequence>MEYELLSRGLAQVVMESGALILIMLIIFFGNSLTLYIVLFNRRLRTVPNLFVISLAISDLAMGVLALPLPLAVMNVSRWPFTDSACQYNGFIAITLAAASIQTLALTSVNRYFKVVKPSLYRKYFTMRATIICIISSWFVATLAAIPYLATGFRMIYHPGKFVCYYNDTSWWLGTLIIIYVGLPNSVIVFCYYQVFKTVKIHQKRLQSTQNNRSNVSVEDIKITRTLFVVVVFFMFCWAPYMIVDLVDVFRGYWSMSREVYTMSTFLGTLSSAVNPVIYCFLNPSFRREYSRSLGLRRRRTEDRCSKRAVAER</sequence>
<feature type="transmembrane region" description="Helical" evidence="9">
    <location>
        <begin position="91"/>
        <end position="113"/>
    </location>
</feature>
<name>A7SAY9_NEMVE</name>
<gene>
    <name evidence="11" type="ORF">NEMVEDRAFT_v1g244057</name>
</gene>
<dbReference type="SUPFAM" id="SSF81321">
    <property type="entry name" value="Family A G protein-coupled receptor-like"/>
    <property type="match status" value="1"/>
</dbReference>
<protein>
    <recommendedName>
        <fullName evidence="10">G-protein coupled receptors family 1 profile domain-containing protein</fullName>
    </recommendedName>
</protein>
<dbReference type="GO" id="GO:0005886">
    <property type="term" value="C:plasma membrane"/>
    <property type="evidence" value="ECO:0000318"/>
    <property type="project" value="GO_Central"/>
</dbReference>
<feature type="transmembrane region" description="Helical" evidence="9">
    <location>
        <begin position="125"/>
        <end position="150"/>
    </location>
</feature>
<dbReference type="AlphaFoldDB" id="A7SAY9"/>
<dbReference type="InterPro" id="IPR050125">
    <property type="entry name" value="GPCR_opsins"/>
</dbReference>
<dbReference type="Pfam" id="PF00001">
    <property type="entry name" value="7tm_1"/>
    <property type="match status" value="1"/>
</dbReference>
<dbReference type="CDD" id="cd00637">
    <property type="entry name" value="7tm_classA_rhodopsin-like"/>
    <property type="match status" value="1"/>
</dbReference>
<feature type="transmembrane region" description="Helical" evidence="9">
    <location>
        <begin position="51"/>
        <end position="71"/>
    </location>
</feature>
<keyword evidence="2 8" id="KW-0812">Transmembrane</keyword>
<evidence type="ECO:0000313" key="12">
    <source>
        <dbReference type="Proteomes" id="UP000001593"/>
    </source>
</evidence>
<dbReference type="Gene3D" id="1.20.1070.10">
    <property type="entry name" value="Rhodopsin 7-helix transmembrane proteins"/>
    <property type="match status" value="1"/>
</dbReference>
<evidence type="ECO:0000256" key="6">
    <source>
        <dbReference type="ARBA" id="ARBA00023170"/>
    </source>
</evidence>
<dbReference type="InterPro" id="IPR017452">
    <property type="entry name" value="GPCR_Rhodpsn_7TM"/>
</dbReference>
<keyword evidence="3 9" id="KW-1133">Transmembrane helix</keyword>
<dbReference type="FunCoup" id="A7SAY9">
    <property type="interactions" value="145"/>
</dbReference>
<dbReference type="KEGG" id="nve:5510774"/>
<dbReference type="PhylomeDB" id="A7SAY9"/>
<dbReference type="PANTHER" id="PTHR24240">
    <property type="entry name" value="OPSIN"/>
    <property type="match status" value="1"/>
</dbReference>
<evidence type="ECO:0000313" key="11">
    <source>
        <dbReference type="EMBL" id="EDO39133.1"/>
    </source>
</evidence>
<evidence type="ECO:0000256" key="9">
    <source>
        <dbReference type="SAM" id="Phobius"/>
    </source>
</evidence>
<organism evidence="11 12">
    <name type="scientific">Nematostella vectensis</name>
    <name type="common">Starlet sea anemone</name>
    <dbReference type="NCBI Taxonomy" id="45351"/>
    <lineage>
        <taxon>Eukaryota</taxon>
        <taxon>Metazoa</taxon>
        <taxon>Cnidaria</taxon>
        <taxon>Anthozoa</taxon>
        <taxon>Hexacorallia</taxon>
        <taxon>Actiniaria</taxon>
        <taxon>Edwardsiidae</taxon>
        <taxon>Nematostella</taxon>
    </lineage>
</organism>
<dbReference type="eggNOG" id="KOG3656">
    <property type="taxonomic scope" value="Eukaryota"/>
</dbReference>
<evidence type="ECO:0000256" key="1">
    <source>
        <dbReference type="ARBA" id="ARBA00004141"/>
    </source>
</evidence>
<dbReference type="PROSITE" id="PS50262">
    <property type="entry name" value="G_PROTEIN_RECEP_F1_2"/>
    <property type="match status" value="1"/>
</dbReference>
<dbReference type="GO" id="GO:0007186">
    <property type="term" value="P:G protein-coupled receptor signaling pathway"/>
    <property type="evidence" value="ECO:0000318"/>
    <property type="project" value="GO_Central"/>
</dbReference>
<evidence type="ECO:0000256" key="4">
    <source>
        <dbReference type="ARBA" id="ARBA00023040"/>
    </source>
</evidence>
<comment type="subcellular location">
    <subcellularLocation>
        <location evidence="1">Membrane</location>
        <topology evidence="1">Multi-pass membrane protein</topology>
    </subcellularLocation>
</comment>
<comment type="similarity">
    <text evidence="8">Belongs to the G-protein coupled receptor 1 family.</text>
</comment>
<dbReference type="EMBL" id="DS469612">
    <property type="protein sequence ID" value="EDO39133.1"/>
    <property type="molecule type" value="Genomic_DNA"/>
</dbReference>
<keyword evidence="5 9" id="KW-0472">Membrane</keyword>
<dbReference type="STRING" id="45351.A7SAY9"/>
<dbReference type="InParanoid" id="A7SAY9"/>
<evidence type="ECO:0000256" key="8">
    <source>
        <dbReference type="RuleBase" id="RU000688"/>
    </source>
</evidence>
<reference evidence="11 12" key="1">
    <citation type="journal article" date="2007" name="Science">
        <title>Sea anemone genome reveals ancestral eumetazoan gene repertoire and genomic organization.</title>
        <authorList>
            <person name="Putnam N.H."/>
            <person name="Srivastava M."/>
            <person name="Hellsten U."/>
            <person name="Dirks B."/>
            <person name="Chapman J."/>
            <person name="Salamov A."/>
            <person name="Terry A."/>
            <person name="Shapiro H."/>
            <person name="Lindquist E."/>
            <person name="Kapitonov V.V."/>
            <person name="Jurka J."/>
            <person name="Genikhovich G."/>
            <person name="Grigoriev I.V."/>
            <person name="Lucas S.M."/>
            <person name="Steele R.E."/>
            <person name="Finnerty J.R."/>
            <person name="Technau U."/>
            <person name="Martindale M.Q."/>
            <person name="Rokhsar D.S."/>
        </authorList>
    </citation>
    <scope>NUCLEOTIDE SEQUENCE [LARGE SCALE GENOMIC DNA]</scope>
    <source>
        <strain evidence="12">CH2 X CH6</strain>
    </source>
</reference>
<dbReference type="GO" id="GO:0071482">
    <property type="term" value="P:cellular response to light stimulus"/>
    <property type="evidence" value="ECO:0000318"/>
    <property type="project" value="GO_Central"/>
</dbReference>
<dbReference type="OMA" id="ICIISSW"/>
<dbReference type="PRINTS" id="PR00237">
    <property type="entry name" value="GPCRRHODOPSN"/>
</dbReference>
<dbReference type="InterPro" id="IPR000276">
    <property type="entry name" value="GPCR_Rhodpsn"/>
</dbReference>
<feature type="domain" description="G-protein coupled receptors family 1 profile" evidence="10">
    <location>
        <begin position="30"/>
        <end position="279"/>
    </location>
</feature>
<accession>A7SAY9</accession>
<dbReference type="OrthoDB" id="10044919at2759"/>
<evidence type="ECO:0000256" key="7">
    <source>
        <dbReference type="ARBA" id="ARBA00023224"/>
    </source>
</evidence>
<evidence type="ECO:0000256" key="2">
    <source>
        <dbReference type="ARBA" id="ARBA00022692"/>
    </source>
</evidence>
<feature type="transmembrane region" description="Helical" evidence="9">
    <location>
        <begin position="20"/>
        <end position="39"/>
    </location>
</feature>
<dbReference type="FunFam" id="1.20.1070.10:FF:000695">
    <property type="entry name" value="Predicted protein"/>
    <property type="match status" value="1"/>
</dbReference>
<keyword evidence="4 8" id="KW-0297">G-protein coupled receptor</keyword>
<proteinExistence type="inferred from homology"/>
<feature type="transmembrane region" description="Helical" evidence="9">
    <location>
        <begin position="263"/>
        <end position="282"/>
    </location>
</feature>
<dbReference type="PROSITE" id="PS00237">
    <property type="entry name" value="G_PROTEIN_RECEP_F1_1"/>
    <property type="match status" value="1"/>
</dbReference>